<proteinExistence type="predicted"/>
<evidence type="ECO:0000313" key="1">
    <source>
        <dbReference type="EMBL" id="KAF2587455.1"/>
    </source>
</evidence>
<organism evidence="1">
    <name type="scientific">Brassica cretica</name>
    <name type="common">Mustard</name>
    <dbReference type="NCBI Taxonomy" id="69181"/>
    <lineage>
        <taxon>Eukaryota</taxon>
        <taxon>Viridiplantae</taxon>
        <taxon>Streptophyta</taxon>
        <taxon>Embryophyta</taxon>
        <taxon>Tracheophyta</taxon>
        <taxon>Spermatophyta</taxon>
        <taxon>Magnoliopsida</taxon>
        <taxon>eudicotyledons</taxon>
        <taxon>Gunneridae</taxon>
        <taxon>Pentapetalae</taxon>
        <taxon>rosids</taxon>
        <taxon>malvids</taxon>
        <taxon>Brassicales</taxon>
        <taxon>Brassicaceae</taxon>
        <taxon>Brassiceae</taxon>
        <taxon>Brassica</taxon>
    </lineage>
</organism>
<accession>A0A8S9JZC9</accession>
<reference evidence="1" key="1">
    <citation type="submission" date="2019-12" db="EMBL/GenBank/DDBJ databases">
        <title>Genome sequencing and annotation of Brassica cretica.</title>
        <authorList>
            <person name="Studholme D.J."/>
            <person name="Sarris P.F."/>
        </authorList>
    </citation>
    <scope>NUCLEOTIDE SEQUENCE</scope>
    <source>
        <strain evidence="1">PFS-102/07</strain>
        <tissue evidence="1">Leaf</tissue>
    </source>
</reference>
<protein>
    <submittedName>
        <fullName evidence="1">Uncharacterized protein</fullName>
    </submittedName>
</protein>
<name>A0A8S9JZC9_BRACR</name>
<sequence>MLMEKKVKEWIEEMEVKRQSNQTWPTCSSFQGMKSLEHKVGHESPLKMATKSKKSGRTRTSLAIGSFKRHQLKGNQTSSVNSYPDYVLRKASLMRVDWLPLFRTPVKQSSSDQVTMAEMEGVSKEHKFRSGKRANLDSQERMVSDVISTACPSGGRTRWWRLPLCMRNTCSNTCCVDSKKMEAWDDSSSY</sequence>
<gene>
    <name evidence="1" type="ORF">F2Q70_00035385</name>
</gene>
<dbReference type="EMBL" id="QGKY02000246">
    <property type="protein sequence ID" value="KAF2587455.1"/>
    <property type="molecule type" value="Genomic_DNA"/>
</dbReference>
<dbReference type="AlphaFoldDB" id="A0A8S9JZC9"/>
<comment type="caution">
    <text evidence="1">The sequence shown here is derived from an EMBL/GenBank/DDBJ whole genome shotgun (WGS) entry which is preliminary data.</text>
</comment>